<organism evidence="1 2">
    <name type="scientific">Stutzerimonas stutzeri NF13</name>
    <dbReference type="NCBI Taxonomy" id="1212548"/>
    <lineage>
        <taxon>Bacteria</taxon>
        <taxon>Pseudomonadati</taxon>
        <taxon>Pseudomonadota</taxon>
        <taxon>Gammaproteobacteria</taxon>
        <taxon>Pseudomonadales</taxon>
        <taxon>Pseudomonadaceae</taxon>
        <taxon>Stutzerimonas</taxon>
    </lineage>
</organism>
<gene>
    <name evidence="1" type="ORF">B381_12538</name>
</gene>
<evidence type="ECO:0000313" key="2">
    <source>
        <dbReference type="Proteomes" id="UP000011700"/>
    </source>
</evidence>
<dbReference type="eggNOG" id="ENOG502ZBWZ">
    <property type="taxonomic scope" value="Bacteria"/>
</dbReference>
<name>M2VIE4_STUST</name>
<protein>
    <submittedName>
        <fullName evidence="1">Uncharacterized protein</fullName>
    </submittedName>
</protein>
<accession>M2VIE4</accession>
<proteinExistence type="predicted"/>
<comment type="caution">
    <text evidence="1">The sequence shown here is derived from an EMBL/GenBank/DDBJ whole genome shotgun (WGS) entry which is preliminary data.</text>
</comment>
<dbReference type="PATRIC" id="fig|1212548.4.peg.2457"/>
<dbReference type="Proteomes" id="UP000011700">
    <property type="component" value="Unassembled WGS sequence"/>
</dbReference>
<dbReference type="RefSeq" id="WP_003301197.1">
    <property type="nucleotide sequence ID" value="NZ_AOBS01000053.1"/>
</dbReference>
<dbReference type="OrthoDB" id="9182432at2"/>
<dbReference type="AlphaFoldDB" id="M2VIE4"/>
<sequence length="248" mass="27575">MKVELVQTPFLTVSEIGELASGLDSLHGRVLKTIERLQSDVDARKAAIAERWKLVDLNLTTAERNRFAEQETSAAIGQIRDAATDEVDAFYKQAGALYNPLVAQRLYYESPVKVLAREALGDERRSAYLQQLSLAGPAELAHFGQFAVGTKNKALGAAVLSRLDALPMKERPFTPNEFATAMELDAYIKAREYLKIGELRFQGLIVAIRTWKQGRSNPINTLSLALRSQQLDMNVLDSLEDDDHGQDE</sequence>
<evidence type="ECO:0000313" key="1">
    <source>
        <dbReference type="EMBL" id="EMD99747.1"/>
    </source>
</evidence>
<reference evidence="1 2" key="1">
    <citation type="journal article" date="2013" name="Genome Announc.">
        <title>Draft Genome of Pseudomonas stutzeri Strain NF13, a Nitrogen Fixer Isolated from the Galapagos Rift Hydrothermal Vent.</title>
        <authorList>
            <person name="Pena A."/>
            <person name="Busquets A."/>
            <person name="Gomila M."/>
            <person name="Mayol J."/>
            <person name="Bosch R."/>
            <person name="Nogales B."/>
            <person name="Garcia-Valdes E."/>
            <person name="Bennasar A."/>
            <person name="Lalucat J."/>
        </authorList>
    </citation>
    <scope>NUCLEOTIDE SEQUENCE [LARGE SCALE GENOMIC DNA]</scope>
    <source>
        <strain evidence="1 2">NF13</strain>
    </source>
</reference>
<dbReference type="EMBL" id="AOBS01000053">
    <property type="protein sequence ID" value="EMD99747.1"/>
    <property type="molecule type" value="Genomic_DNA"/>
</dbReference>